<keyword evidence="5" id="KW-0227">DNA damage</keyword>
<accession>W0T542</accession>
<dbReference type="GO" id="GO:0006334">
    <property type="term" value="P:nucleosome assembly"/>
    <property type="evidence" value="ECO:0007669"/>
    <property type="project" value="TreeGrafter"/>
</dbReference>
<evidence type="ECO:0000256" key="1">
    <source>
        <dbReference type="ARBA" id="ARBA00004123"/>
    </source>
</evidence>
<dbReference type="GO" id="GO:0005634">
    <property type="term" value="C:nucleus"/>
    <property type="evidence" value="ECO:0007669"/>
    <property type="project" value="UniProtKB-SubCell"/>
</dbReference>
<feature type="domain" description="CAF1B/HIR1 beta-propeller" evidence="11">
    <location>
        <begin position="8"/>
        <end position="207"/>
    </location>
</feature>
<dbReference type="InterPro" id="IPR036322">
    <property type="entry name" value="WD40_repeat_dom_sf"/>
</dbReference>
<protein>
    <submittedName>
        <fullName evidence="12">Chromatin assembly factor 1 subunit p60</fullName>
    </submittedName>
</protein>
<dbReference type="OrthoDB" id="71227at2759"/>
<dbReference type="InterPro" id="IPR015943">
    <property type="entry name" value="WD40/YVTN_repeat-like_dom_sf"/>
</dbReference>
<name>W0T542_KLUMD</name>
<dbReference type="GO" id="GO:0006335">
    <property type="term" value="P:DNA replication-dependent chromatin assembly"/>
    <property type="evidence" value="ECO:0007669"/>
    <property type="project" value="InterPro"/>
</dbReference>
<evidence type="ECO:0000256" key="6">
    <source>
        <dbReference type="ARBA" id="ARBA00022853"/>
    </source>
</evidence>
<gene>
    <name evidence="12" type="primary">CAC2</name>
    <name evidence="12" type="ORF">KLMA_20067</name>
</gene>
<feature type="region of interest" description="Disordered" evidence="10">
    <location>
        <begin position="455"/>
        <end position="518"/>
    </location>
</feature>
<comment type="similarity">
    <text evidence="2">Belongs to the WD repeat HIR1 family.</text>
</comment>
<evidence type="ECO:0000313" key="12">
    <source>
        <dbReference type="EMBL" id="BAO38525.1"/>
    </source>
</evidence>
<evidence type="ECO:0000256" key="7">
    <source>
        <dbReference type="ARBA" id="ARBA00023204"/>
    </source>
</evidence>
<dbReference type="GeneID" id="34714551"/>
<dbReference type="InterPro" id="IPR045145">
    <property type="entry name" value="PTHR15271"/>
</dbReference>
<dbReference type="GO" id="GO:0006281">
    <property type="term" value="P:DNA repair"/>
    <property type="evidence" value="ECO:0007669"/>
    <property type="project" value="UniProtKB-KW"/>
</dbReference>
<dbReference type="AlphaFoldDB" id="W0T542"/>
<comment type="subcellular location">
    <subcellularLocation>
        <location evidence="1">Nucleus</location>
    </subcellularLocation>
</comment>
<keyword evidence="4" id="KW-0677">Repeat</keyword>
<dbReference type="PANTHER" id="PTHR15271">
    <property type="entry name" value="CHROMATIN ASSEMBLY FACTOR 1 SUBUNIT B"/>
    <property type="match status" value="1"/>
</dbReference>
<evidence type="ECO:0000256" key="10">
    <source>
        <dbReference type="SAM" id="MobiDB-lite"/>
    </source>
</evidence>
<evidence type="ECO:0000313" key="13">
    <source>
        <dbReference type="Proteomes" id="UP000065495"/>
    </source>
</evidence>
<dbReference type="GO" id="GO:0033186">
    <property type="term" value="C:CAF-1 complex"/>
    <property type="evidence" value="ECO:0007669"/>
    <property type="project" value="TreeGrafter"/>
</dbReference>
<keyword evidence="8" id="KW-0539">Nucleus</keyword>
<dbReference type="KEGG" id="kmx:KLMA_20067"/>
<evidence type="ECO:0000256" key="4">
    <source>
        <dbReference type="ARBA" id="ARBA00022737"/>
    </source>
</evidence>
<dbReference type="Pfam" id="PF24105">
    <property type="entry name" value="Beta-prop_CAF1B_HIR1"/>
    <property type="match status" value="2"/>
</dbReference>
<evidence type="ECO:0000259" key="11">
    <source>
        <dbReference type="Pfam" id="PF24105"/>
    </source>
</evidence>
<dbReference type="RefSeq" id="XP_022674406.1">
    <property type="nucleotide sequence ID" value="XM_022822601.1"/>
</dbReference>
<dbReference type="Gene3D" id="2.130.10.10">
    <property type="entry name" value="YVTN repeat-like/Quinoprotein amine dehydrogenase"/>
    <property type="match status" value="2"/>
</dbReference>
<organism evidence="12 13">
    <name type="scientific">Kluyveromyces marxianus (strain DMKU3-1042 / BCC 29191 / NBRC 104275)</name>
    <name type="common">Yeast</name>
    <name type="synonym">Candida kefyr</name>
    <dbReference type="NCBI Taxonomy" id="1003335"/>
    <lineage>
        <taxon>Eukaryota</taxon>
        <taxon>Fungi</taxon>
        <taxon>Dikarya</taxon>
        <taxon>Ascomycota</taxon>
        <taxon>Saccharomycotina</taxon>
        <taxon>Saccharomycetes</taxon>
        <taxon>Saccharomycetales</taxon>
        <taxon>Saccharomycetaceae</taxon>
        <taxon>Kluyveromyces</taxon>
    </lineage>
</organism>
<dbReference type="Proteomes" id="UP000065495">
    <property type="component" value="Chromosome 2"/>
</dbReference>
<dbReference type="InterPro" id="IPR055410">
    <property type="entry name" value="Beta-prop_CAF1B_HIR1"/>
</dbReference>
<feature type="compositionally biased region" description="Low complexity" evidence="10">
    <location>
        <begin position="481"/>
        <end position="501"/>
    </location>
</feature>
<feature type="domain" description="CAF1B/HIR1 beta-propeller" evidence="11">
    <location>
        <begin position="332"/>
        <end position="441"/>
    </location>
</feature>
<dbReference type="SUPFAM" id="SSF50978">
    <property type="entry name" value="WD40 repeat-like"/>
    <property type="match status" value="1"/>
</dbReference>
<feature type="repeat" description="WD" evidence="9">
    <location>
        <begin position="70"/>
        <end position="102"/>
    </location>
</feature>
<reference evidence="12 13" key="1">
    <citation type="journal article" date="2015" name="Biotechnol. Biofuels">
        <title>Genetic basis of the highly efficient yeast Kluyveromyces marxianus: complete genome sequence and transcriptome analyses.</title>
        <authorList>
            <person name="Lertwattanasakul N."/>
            <person name="Kosaka T."/>
            <person name="Hosoyama A."/>
            <person name="Suzuki Y."/>
            <person name="Rodrussamee N."/>
            <person name="Matsutani M."/>
            <person name="Murata M."/>
            <person name="Fujimoto N."/>
            <person name="Suprayogi"/>
            <person name="Tsuchikane K."/>
            <person name="Limtong S."/>
            <person name="Fujita N."/>
            <person name="Yamada M."/>
        </authorList>
    </citation>
    <scope>NUCLEOTIDE SEQUENCE [LARGE SCALE GENOMIC DNA]</scope>
    <source>
        <strain evidence="13">DMKU3-1042 / BCC 29191 / NBRC 104275</strain>
    </source>
</reference>
<dbReference type="SMART" id="SM00320">
    <property type="entry name" value="WD40"/>
    <property type="match status" value="5"/>
</dbReference>
<evidence type="ECO:0000256" key="9">
    <source>
        <dbReference type="PROSITE-ProRule" id="PRU00221"/>
    </source>
</evidence>
<dbReference type="EMBL" id="AP012214">
    <property type="protein sequence ID" value="BAO38525.1"/>
    <property type="molecule type" value="Genomic_DNA"/>
</dbReference>
<evidence type="ECO:0000256" key="3">
    <source>
        <dbReference type="ARBA" id="ARBA00022574"/>
    </source>
</evidence>
<evidence type="ECO:0000256" key="2">
    <source>
        <dbReference type="ARBA" id="ARBA00007306"/>
    </source>
</evidence>
<evidence type="ECO:0000256" key="5">
    <source>
        <dbReference type="ARBA" id="ARBA00022763"/>
    </source>
</evidence>
<keyword evidence="6" id="KW-0156">Chromatin regulator</keyword>
<dbReference type="PROSITE" id="PS50294">
    <property type="entry name" value="WD_REPEATS_REGION"/>
    <property type="match status" value="1"/>
</dbReference>
<proteinExistence type="inferred from homology"/>
<dbReference type="PROSITE" id="PS50082">
    <property type="entry name" value="WD_REPEATS_2"/>
    <property type="match status" value="1"/>
</dbReference>
<keyword evidence="7" id="KW-0234">DNA repair</keyword>
<dbReference type="InterPro" id="IPR001680">
    <property type="entry name" value="WD40_rpt"/>
</dbReference>
<feature type="region of interest" description="Disordered" evidence="10">
    <location>
        <begin position="300"/>
        <end position="324"/>
    </location>
</feature>
<dbReference type="VEuPathDB" id="FungiDB:KLMA_20067"/>
<keyword evidence="3 9" id="KW-0853">WD repeat</keyword>
<dbReference type="PANTHER" id="PTHR15271:SF4">
    <property type="entry name" value="CHROMATIN ASSEMBLY FACTOR 1 SUBUNIT B"/>
    <property type="match status" value="1"/>
</dbReference>
<evidence type="ECO:0000256" key="8">
    <source>
        <dbReference type="ARBA" id="ARBA00023242"/>
    </source>
</evidence>
<sequence length="518" mass="56215">MVQSESLQIYWHDSHPIYSVCFQPVKKNEEAIGGRTRRLFTSGGDNKVRVWQLNENEEGKIDSIDFLSSLTQHEQAVNVCRFNEQGDILATGGDDGLLLLWKQNETVVREFGMDEEEFADLKESWTVWKRLRSGSGLNAEIYDISWNASGTCVAVASLDHTVRVFDVEKGSVVGHISEHNHYVQGIVWDPLGEYLVSQSADRSVVVCRVVYEGGQGQERGQVCGLELVNKIVKCELPRRKEGELVGPGPGSGERPGLDFESSRVGFLFHNETLPSFFRRLCMSPCGSLLCVPAGIQAQPQAPAQSQPQPEAGAGSESAESQAGPLPLPLASQNTLYIYTRGSLGSNKPLFSLPFLEKPALVARFNPVLFEGASRWVLLPYKLVFAVATTNEVLVYDTQETAPIAVVGNLHYSPITDLAWSADGRLLMVSSTDGFCSYVNFGTALGNALGKDLGTPVPKAIPEAQTMPGPNSKPGAETKPGPQTQASPSQAQASPSQTPATAKAKRRVQPTLVGEITDE</sequence>